<dbReference type="SUPFAM" id="SSF52821">
    <property type="entry name" value="Rhodanese/Cell cycle control phosphatase"/>
    <property type="match status" value="1"/>
</dbReference>
<name>A0A5B8UCL5_9ACTN</name>
<accession>A0A5B8UCL5</accession>
<dbReference type="OrthoDB" id="9800872at2"/>
<dbReference type="SMART" id="SM00450">
    <property type="entry name" value="RHOD"/>
    <property type="match status" value="1"/>
</dbReference>
<dbReference type="Pfam" id="PF00581">
    <property type="entry name" value="Rhodanese"/>
    <property type="match status" value="1"/>
</dbReference>
<dbReference type="InterPro" id="IPR050229">
    <property type="entry name" value="GlpE_sulfurtransferase"/>
</dbReference>
<dbReference type="KEGG" id="bsol:FSW04_08645"/>
<dbReference type="PROSITE" id="PS50206">
    <property type="entry name" value="RHODANESE_3"/>
    <property type="match status" value="1"/>
</dbReference>
<protein>
    <submittedName>
        <fullName evidence="2">Rhodanese-like domain-containing protein</fullName>
    </submittedName>
</protein>
<dbReference type="PANTHER" id="PTHR43031">
    <property type="entry name" value="FAD-DEPENDENT OXIDOREDUCTASE"/>
    <property type="match status" value="1"/>
</dbReference>
<gene>
    <name evidence="2" type="ORF">FSW04_08645</name>
</gene>
<feature type="domain" description="Rhodanese" evidence="1">
    <location>
        <begin position="11"/>
        <end position="99"/>
    </location>
</feature>
<dbReference type="CDD" id="cd00158">
    <property type="entry name" value="RHOD"/>
    <property type="match status" value="1"/>
</dbReference>
<dbReference type="InterPro" id="IPR001763">
    <property type="entry name" value="Rhodanese-like_dom"/>
</dbReference>
<keyword evidence="3" id="KW-1185">Reference proteome</keyword>
<reference evidence="2 3" key="1">
    <citation type="journal article" date="2018" name="J. Microbiol.">
        <title>Baekduia soli gen. nov., sp. nov., a novel bacterium isolated from the soil of Baekdu Mountain and proposal of a novel family name, Baekduiaceae fam. nov.</title>
        <authorList>
            <person name="An D.S."/>
            <person name="Siddiqi M.Z."/>
            <person name="Kim K.H."/>
            <person name="Yu H.S."/>
            <person name="Im W.T."/>
        </authorList>
    </citation>
    <scope>NUCLEOTIDE SEQUENCE [LARGE SCALE GENOMIC DNA]</scope>
    <source>
        <strain evidence="2 3">BR7-21</strain>
    </source>
</reference>
<dbReference type="AlphaFoldDB" id="A0A5B8UCL5"/>
<proteinExistence type="predicted"/>
<organism evidence="2 3">
    <name type="scientific">Baekduia soli</name>
    <dbReference type="NCBI Taxonomy" id="496014"/>
    <lineage>
        <taxon>Bacteria</taxon>
        <taxon>Bacillati</taxon>
        <taxon>Actinomycetota</taxon>
        <taxon>Thermoleophilia</taxon>
        <taxon>Solirubrobacterales</taxon>
        <taxon>Baekduiaceae</taxon>
        <taxon>Baekduia</taxon>
    </lineage>
</organism>
<dbReference type="InterPro" id="IPR036873">
    <property type="entry name" value="Rhodanese-like_dom_sf"/>
</dbReference>
<evidence type="ECO:0000313" key="3">
    <source>
        <dbReference type="Proteomes" id="UP000321805"/>
    </source>
</evidence>
<sequence length="107" mass="11921">MTPDDVRRRLDAGEIQLIDVREQYEWDAGRIPGDSRHIELERLSSQAATIDRQRPVVFQCRLGARSLMAAQAFRRAGFDAWSLAGGIQAWHDAGLPLDPPDGSVADH</sequence>
<evidence type="ECO:0000259" key="1">
    <source>
        <dbReference type="PROSITE" id="PS50206"/>
    </source>
</evidence>
<dbReference type="Gene3D" id="3.40.250.10">
    <property type="entry name" value="Rhodanese-like domain"/>
    <property type="match status" value="1"/>
</dbReference>
<dbReference type="PANTHER" id="PTHR43031:SF1">
    <property type="entry name" value="PYRIDINE NUCLEOTIDE-DISULPHIDE OXIDOREDUCTASE"/>
    <property type="match status" value="1"/>
</dbReference>
<dbReference type="EMBL" id="CP042430">
    <property type="protein sequence ID" value="QEC50704.1"/>
    <property type="molecule type" value="Genomic_DNA"/>
</dbReference>
<dbReference type="Proteomes" id="UP000321805">
    <property type="component" value="Chromosome"/>
</dbReference>
<evidence type="ECO:0000313" key="2">
    <source>
        <dbReference type="EMBL" id="QEC50704.1"/>
    </source>
</evidence>